<protein>
    <submittedName>
        <fullName evidence="10">FND3A protein</fullName>
    </submittedName>
</protein>
<keyword evidence="4 8" id="KW-1133">Transmembrane helix</keyword>
<feature type="region of interest" description="Disordered" evidence="7">
    <location>
        <begin position="155"/>
        <end position="179"/>
    </location>
</feature>
<evidence type="ECO:0000256" key="2">
    <source>
        <dbReference type="ARBA" id="ARBA00022692"/>
    </source>
</evidence>
<comment type="similarity">
    <text evidence="6">Belongs to the FNDC3 family.</text>
</comment>
<dbReference type="Gene3D" id="2.60.40.10">
    <property type="entry name" value="Immunoglobulins"/>
    <property type="match status" value="9"/>
</dbReference>
<name>A0A8X7XAA4_POLSE</name>
<dbReference type="FunFam" id="2.60.40.10:FF:001846">
    <property type="entry name" value="Uncharacterized protein, isoform E"/>
    <property type="match status" value="1"/>
</dbReference>
<evidence type="ECO:0000259" key="9">
    <source>
        <dbReference type="PROSITE" id="PS50853"/>
    </source>
</evidence>
<dbReference type="InterPro" id="IPR003961">
    <property type="entry name" value="FN3_dom"/>
</dbReference>
<gene>
    <name evidence="10" type="primary">Fndc3a_1</name>
    <name evidence="10" type="ORF">GTO96_0002778</name>
</gene>
<feature type="transmembrane region" description="Helical" evidence="8">
    <location>
        <begin position="1119"/>
        <end position="1142"/>
    </location>
</feature>
<sequence>MRSDAYLVRQNFSGRCRGTAVSCVAAAHEDVRDGVAYVKSMPGRVPRSEGIRDVVEENGVRKVIVLPHTAEFHHSVTPAPPHLTHYLQPHPTMLHHYHVYPAIPGNGELPYHFMHQPALQHIYTEQEAMALGRSSLIPRDERTLKMQEHLRKRLKDKQLGFSNSNKLSSPPLSPYKMHHEGQNGYGKGHLMTAMPPRPMKPKYIGRTRSTSPAEDESSESEVEVKRVEDHLVNISKPTISDIQSRTAVLSWHSPVNIQNGELNGTPAAPSITFDVMLSNSGRDGSYKSIYTLLASCGSARSPLSDVASFKTECCEPDVPAVPKLFNRTKNSLFLQWKAPTDNGLKLTGYVLEFDEGKGSPFKMCYSGPLKQYKLSKLSPLTRYSFRLAAKNDAGMSNFSKVVTYSTAGSVPPAPGPPQLSRAGVTWLSLEWSAPTGSCGDEALTYILEMEEEATGYGFKPKHNGEGLSFIVRGLRRSTSYKFRVLACNSEGKSHSSEVVEYSTIPDKPDAPSRPSTKGRIHARCLKIVWDPPNDDGGAVVNKYVLEMSGGLNGNKWDTVYNGSLREHLCDHLTPGTWYRFRVYCMSSGGQSQVSEVFVVQTAAAPPGQCQPLCLVGRTQPRELPLQWVAPSSNGGSAITEYTVEICEKENGKRVQIYQGPETEFTANNLLPGQTYCFWVKASNQAGSGPFSDVSQISTAPEPPDQCLPPYLSVRTATCVVASWEAPACNGAEVREYRLEWGIAEGCMQVIYTGSSLSFEVKGLIPATAYFCRVQAINVAGAGLFGKVATVTTMASVPGVISIFENLDEEHLPSPLPCPFTCLAVQWQEPCCNGCDITGYNIEFGEQQLISIERVTTCVLENLQPDTMYRIRVQAVNSIGAGPFSQVLKTKTKALPPDPPHLECAAFGHQSLKLRWGEGPSKPLLTSSTQYCLQMEDRYGRFVCIYSGPCHTYKVQRLSESTAYHFRIQAQSASGEGLFSHVYTFSTTKSPPPQLKAPKVQKSEENVFEVTWEPLQPMRGDVIVYALQLLTGRGTEQVYKGPETSFAFRGFPLSSELRFRVGAGRQYKENGITQELWGQYSPISTIFTQQQSTLPKETMPTACEEHSLFRGTPISDEQCALLLLLGFALIAVLFAVVIQYFVIK</sequence>
<dbReference type="FunFam" id="2.60.40.10:FF:000180">
    <property type="entry name" value="Fibronectin type III domain containing 3A"/>
    <property type="match status" value="1"/>
</dbReference>
<evidence type="ECO:0000256" key="1">
    <source>
        <dbReference type="ARBA" id="ARBA00004167"/>
    </source>
</evidence>
<evidence type="ECO:0000256" key="5">
    <source>
        <dbReference type="ARBA" id="ARBA00023136"/>
    </source>
</evidence>
<dbReference type="Pfam" id="PF00041">
    <property type="entry name" value="fn3"/>
    <property type="match status" value="6"/>
</dbReference>
<evidence type="ECO:0000256" key="6">
    <source>
        <dbReference type="ARBA" id="ARBA00038207"/>
    </source>
</evidence>
<feature type="domain" description="Fibronectin type-III" evidence="9">
    <location>
        <begin position="510"/>
        <end position="604"/>
    </location>
</feature>
<dbReference type="Proteomes" id="UP000886611">
    <property type="component" value="Unassembled WGS sequence"/>
</dbReference>
<feature type="domain" description="Fibronectin type-III" evidence="9">
    <location>
        <begin position="318"/>
        <end position="409"/>
    </location>
</feature>
<dbReference type="PROSITE" id="PS50853">
    <property type="entry name" value="FN3"/>
    <property type="match status" value="7"/>
</dbReference>
<keyword evidence="5 8" id="KW-0472">Membrane</keyword>
<dbReference type="FunFam" id="2.60.40.10:FF:000373">
    <property type="entry name" value="fibronectin type-III domain-containing protein 3A isoform X1"/>
    <property type="match status" value="1"/>
</dbReference>
<dbReference type="AlphaFoldDB" id="A0A8X7XAA4"/>
<dbReference type="PRINTS" id="PR00014">
    <property type="entry name" value="FNTYPEIII"/>
</dbReference>
<evidence type="ECO:0000256" key="8">
    <source>
        <dbReference type="SAM" id="Phobius"/>
    </source>
</evidence>
<organism evidence="10 11">
    <name type="scientific">Polypterus senegalus</name>
    <name type="common">Senegal bichir</name>
    <dbReference type="NCBI Taxonomy" id="55291"/>
    <lineage>
        <taxon>Eukaryota</taxon>
        <taxon>Metazoa</taxon>
        <taxon>Chordata</taxon>
        <taxon>Craniata</taxon>
        <taxon>Vertebrata</taxon>
        <taxon>Euteleostomi</taxon>
        <taxon>Actinopterygii</taxon>
        <taxon>Polypteriformes</taxon>
        <taxon>Polypteridae</taxon>
        <taxon>Polypterus</taxon>
    </lineage>
</organism>
<dbReference type="InterPro" id="IPR050964">
    <property type="entry name" value="Striated_Muscle_Regulatory"/>
</dbReference>
<comment type="subcellular location">
    <subcellularLocation>
        <location evidence="1">Membrane</location>
        <topology evidence="1">Single-pass membrane protein</topology>
    </subcellularLocation>
</comment>
<dbReference type="SUPFAM" id="SSF49265">
    <property type="entry name" value="Fibronectin type III"/>
    <property type="match status" value="5"/>
</dbReference>
<feature type="non-terminal residue" evidence="10">
    <location>
        <position position="1"/>
    </location>
</feature>
<accession>A0A8X7XAA4</accession>
<dbReference type="PANTHER" id="PTHR13817">
    <property type="entry name" value="TITIN"/>
    <property type="match status" value="1"/>
</dbReference>
<feature type="domain" description="Fibronectin type-III" evidence="9">
    <location>
        <begin position="705"/>
        <end position="795"/>
    </location>
</feature>
<feature type="domain" description="Fibronectin type-III" evidence="9">
    <location>
        <begin position="895"/>
        <end position="990"/>
    </location>
</feature>
<dbReference type="InterPro" id="IPR013783">
    <property type="entry name" value="Ig-like_fold"/>
</dbReference>
<dbReference type="SMART" id="SM00060">
    <property type="entry name" value="FN3"/>
    <property type="match status" value="8"/>
</dbReference>
<keyword evidence="11" id="KW-1185">Reference proteome</keyword>
<evidence type="ECO:0000256" key="3">
    <source>
        <dbReference type="ARBA" id="ARBA00022737"/>
    </source>
</evidence>
<dbReference type="EMBL" id="JAATIS010003638">
    <property type="protein sequence ID" value="KAG2464452.1"/>
    <property type="molecule type" value="Genomic_DNA"/>
</dbReference>
<evidence type="ECO:0000256" key="4">
    <source>
        <dbReference type="ARBA" id="ARBA00022989"/>
    </source>
</evidence>
<proteinExistence type="inferred from homology"/>
<feature type="region of interest" description="Disordered" evidence="7">
    <location>
        <begin position="498"/>
        <end position="517"/>
    </location>
</feature>
<reference evidence="10 11" key="1">
    <citation type="journal article" date="2021" name="Cell">
        <title>Tracing the genetic footprints of vertebrate landing in non-teleost ray-finned fishes.</title>
        <authorList>
            <person name="Bi X."/>
            <person name="Wang K."/>
            <person name="Yang L."/>
            <person name="Pan H."/>
            <person name="Jiang H."/>
            <person name="Wei Q."/>
            <person name="Fang M."/>
            <person name="Yu H."/>
            <person name="Zhu C."/>
            <person name="Cai Y."/>
            <person name="He Y."/>
            <person name="Gan X."/>
            <person name="Zeng H."/>
            <person name="Yu D."/>
            <person name="Zhu Y."/>
            <person name="Jiang H."/>
            <person name="Qiu Q."/>
            <person name="Yang H."/>
            <person name="Zhang Y.E."/>
            <person name="Wang W."/>
            <person name="Zhu M."/>
            <person name="He S."/>
            <person name="Zhang G."/>
        </authorList>
    </citation>
    <scope>NUCLEOTIDE SEQUENCE [LARGE SCALE GENOMIC DNA]</scope>
    <source>
        <strain evidence="10">Bchr_013</strain>
    </source>
</reference>
<evidence type="ECO:0000313" key="11">
    <source>
        <dbReference type="Proteomes" id="UP000886611"/>
    </source>
</evidence>
<evidence type="ECO:0000313" key="10">
    <source>
        <dbReference type="EMBL" id="KAG2464452.1"/>
    </source>
</evidence>
<dbReference type="FunFam" id="2.60.40.10:FF:000366">
    <property type="entry name" value="fibronectin type-III domain-containing protein 3A isoform X1"/>
    <property type="match status" value="1"/>
</dbReference>
<dbReference type="InterPro" id="IPR036116">
    <property type="entry name" value="FN3_sf"/>
</dbReference>
<feature type="domain" description="Fibronectin type-III" evidence="9">
    <location>
        <begin position="413"/>
        <end position="506"/>
    </location>
</feature>
<dbReference type="GO" id="GO:0016020">
    <property type="term" value="C:membrane"/>
    <property type="evidence" value="ECO:0007669"/>
    <property type="project" value="UniProtKB-SubCell"/>
</dbReference>
<keyword evidence="3" id="KW-0677">Repeat</keyword>
<dbReference type="CDD" id="cd00063">
    <property type="entry name" value="FN3"/>
    <property type="match status" value="7"/>
</dbReference>
<comment type="caution">
    <text evidence="10">The sequence shown here is derived from an EMBL/GenBank/DDBJ whole genome shotgun (WGS) entry which is preliminary data.</text>
</comment>
<feature type="non-terminal residue" evidence="10">
    <location>
        <position position="1143"/>
    </location>
</feature>
<dbReference type="PANTHER" id="PTHR13817:SF65">
    <property type="entry name" value="FIBRONECTIN TYPE III DOMAIN CONTAINING 3A-RELATED"/>
    <property type="match status" value="1"/>
</dbReference>
<feature type="domain" description="Fibronectin type-III" evidence="9">
    <location>
        <begin position="605"/>
        <end position="701"/>
    </location>
</feature>
<evidence type="ECO:0000256" key="7">
    <source>
        <dbReference type="SAM" id="MobiDB-lite"/>
    </source>
</evidence>
<keyword evidence="2 8" id="KW-0812">Transmembrane</keyword>
<feature type="domain" description="Fibronectin type-III" evidence="9">
    <location>
        <begin position="808"/>
        <end position="894"/>
    </location>
</feature>